<proteinExistence type="predicted"/>
<organism evidence="1 2">
    <name type="scientific">Thalassorhabdus alkalitolerans</name>
    <dbReference type="NCBI Taxonomy" id="2282697"/>
    <lineage>
        <taxon>Bacteria</taxon>
        <taxon>Bacillati</taxon>
        <taxon>Bacillota</taxon>
        <taxon>Bacilli</taxon>
        <taxon>Bacillales</taxon>
        <taxon>Bacillaceae</taxon>
        <taxon>Thalassorhabdus</taxon>
    </lineage>
</organism>
<dbReference type="RefSeq" id="WP_054635387.1">
    <property type="nucleotide sequence ID" value="NZ_JBHSOZ010000003.1"/>
</dbReference>
<dbReference type="SUPFAM" id="SSF57938">
    <property type="entry name" value="DnaJ/Hsp40 cysteine-rich domain"/>
    <property type="match status" value="1"/>
</dbReference>
<keyword evidence="1" id="KW-0645">Protease</keyword>
<evidence type="ECO:0000313" key="1">
    <source>
        <dbReference type="EMBL" id="MFC5712023.1"/>
    </source>
</evidence>
<keyword evidence="2" id="KW-1185">Reference proteome</keyword>
<keyword evidence="1" id="KW-0378">Hydrolase</keyword>
<sequence>MGLLQTLTDWQDALYQRRIAKMESKGLCPDCRGKGYSLHINEYHYAPPEKCSGCEGNGSFTTWHEKSQQP</sequence>
<evidence type="ECO:0000313" key="2">
    <source>
        <dbReference type="Proteomes" id="UP001596142"/>
    </source>
</evidence>
<comment type="caution">
    <text evidence="1">The sequence shown here is derived from an EMBL/GenBank/DDBJ whole genome shotgun (WGS) entry which is preliminary data.</text>
</comment>
<dbReference type="InterPro" id="IPR036410">
    <property type="entry name" value="HSP_DnaJ_Cys-rich_dom_sf"/>
</dbReference>
<dbReference type="EMBL" id="JBHSOZ010000003">
    <property type="protein sequence ID" value="MFC5712023.1"/>
    <property type="molecule type" value="Genomic_DNA"/>
</dbReference>
<gene>
    <name evidence="1" type="ORF">ACFPU1_04470</name>
</gene>
<accession>A0ABW0YHX2</accession>
<dbReference type="GO" id="GO:0004177">
    <property type="term" value="F:aminopeptidase activity"/>
    <property type="evidence" value="ECO:0007669"/>
    <property type="project" value="UniProtKB-KW"/>
</dbReference>
<reference evidence="2" key="1">
    <citation type="journal article" date="2019" name="Int. J. Syst. Evol. Microbiol.">
        <title>The Global Catalogue of Microorganisms (GCM) 10K type strain sequencing project: providing services to taxonomists for standard genome sequencing and annotation.</title>
        <authorList>
            <consortium name="The Broad Institute Genomics Platform"/>
            <consortium name="The Broad Institute Genome Sequencing Center for Infectious Disease"/>
            <person name="Wu L."/>
            <person name="Ma J."/>
        </authorList>
    </citation>
    <scope>NUCLEOTIDE SEQUENCE [LARGE SCALE GENOMIC DNA]</scope>
    <source>
        <strain evidence="2">CECT 7184</strain>
    </source>
</reference>
<protein>
    <submittedName>
        <fullName evidence="1">Methionine aminopeptidase</fullName>
    </submittedName>
</protein>
<dbReference type="Gene3D" id="6.20.20.10">
    <property type="match status" value="1"/>
</dbReference>
<dbReference type="Proteomes" id="UP001596142">
    <property type="component" value="Unassembled WGS sequence"/>
</dbReference>
<keyword evidence="1" id="KW-0031">Aminopeptidase</keyword>
<name>A0ABW0YHX2_9BACI</name>